<feature type="region of interest" description="Disordered" evidence="2">
    <location>
        <begin position="338"/>
        <end position="372"/>
    </location>
</feature>
<organism evidence="4 5">
    <name type="scientific">Lolium multiflorum</name>
    <name type="common">Italian ryegrass</name>
    <name type="synonym">Lolium perenne subsp. multiflorum</name>
    <dbReference type="NCBI Taxonomy" id="4521"/>
    <lineage>
        <taxon>Eukaryota</taxon>
        <taxon>Viridiplantae</taxon>
        <taxon>Streptophyta</taxon>
        <taxon>Embryophyta</taxon>
        <taxon>Tracheophyta</taxon>
        <taxon>Spermatophyta</taxon>
        <taxon>Magnoliopsida</taxon>
        <taxon>Liliopsida</taxon>
        <taxon>Poales</taxon>
        <taxon>Poaceae</taxon>
        <taxon>BOP clade</taxon>
        <taxon>Pooideae</taxon>
        <taxon>Poodae</taxon>
        <taxon>Poeae</taxon>
        <taxon>Poeae Chloroplast Group 2 (Poeae type)</taxon>
        <taxon>Loliodinae</taxon>
        <taxon>Loliinae</taxon>
        <taxon>Lolium</taxon>
    </lineage>
</organism>
<evidence type="ECO:0000256" key="2">
    <source>
        <dbReference type="SAM" id="MobiDB-lite"/>
    </source>
</evidence>
<dbReference type="InterPro" id="IPR005162">
    <property type="entry name" value="Retrotrans_gag_dom"/>
</dbReference>
<keyword evidence="1" id="KW-0862">Zinc</keyword>
<evidence type="ECO:0000256" key="1">
    <source>
        <dbReference type="PROSITE-ProRule" id="PRU00047"/>
    </source>
</evidence>
<name>A0AAD8W550_LOLMU</name>
<comment type="caution">
    <text evidence="4">The sequence shown here is derived from an EMBL/GenBank/DDBJ whole genome shotgun (WGS) entry which is preliminary data.</text>
</comment>
<keyword evidence="5" id="KW-1185">Reference proteome</keyword>
<dbReference type="Pfam" id="PF03732">
    <property type="entry name" value="Retrotrans_gag"/>
    <property type="match status" value="1"/>
</dbReference>
<dbReference type="GO" id="GO:0003676">
    <property type="term" value="F:nucleic acid binding"/>
    <property type="evidence" value="ECO:0007669"/>
    <property type="project" value="InterPro"/>
</dbReference>
<protein>
    <recommendedName>
        <fullName evidence="3">CCHC-type domain-containing protein</fullName>
    </recommendedName>
</protein>
<dbReference type="EMBL" id="JAUUTY010000005">
    <property type="protein sequence ID" value="KAK1633123.1"/>
    <property type="molecule type" value="Genomic_DNA"/>
</dbReference>
<proteinExistence type="predicted"/>
<dbReference type="GO" id="GO:0008270">
    <property type="term" value="F:zinc ion binding"/>
    <property type="evidence" value="ECO:0007669"/>
    <property type="project" value="UniProtKB-KW"/>
</dbReference>
<accession>A0AAD8W550</accession>
<dbReference type="InterPro" id="IPR001878">
    <property type="entry name" value="Znf_CCHC"/>
</dbReference>
<keyword evidence="1" id="KW-0479">Metal-binding</keyword>
<feature type="compositionally biased region" description="Polar residues" evidence="2">
    <location>
        <begin position="358"/>
        <end position="367"/>
    </location>
</feature>
<dbReference type="AlphaFoldDB" id="A0AAD8W550"/>
<feature type="domain" description="CCHC-type" evidence="3">
    <location>
        <begin position="295"/>
        <end position="309"/>
    </location>
</feature>
<keyword evidence="1" id="KW-0863">Zinc-finger</keyword>
<sequence length="406" mass="47353">MDGGNMNNANGTSNSYSRDVVRDVDGQDHLAHLLADIIEKQERTQQRQMQIVEHIVRSDGKRNRLGDFQKLKPPTFLGTSNPLEAEDWIIAMEKAFDAMDCTDNERVSFATFMLQSSAFEWWDAHRKSYEQGVQITWKLFKEAFYQKYFPESVKRIKEKEFLELKQGHKSVSDYEIEFSRLARFAPAFVQTDSSKARRFESGLRQPLKRRVEAFELNSFREVVNKAQLMEKGYHEEKKEIDQPSKKMKVDHQHFDYEREVNFGHPKSVNYKPQERSCPICEEDHRPNVCPQRWGRCYRCGEPGHTQDWCHLLSNSTFHKEKPRAVMLPAPSQQLYLPGPPQAPNCSSDASSHGMPSKVSRQQPNNGWKNRGGNRARVYNLVKNNEGELHNEVPGKKKILYHIERYF</sequence>
<dbReference type="Proteomes" id="UP001231189">
    <property type="component" value="Unassembled WGS sequence"/>
</dbReference>
<dbReference type="PANTHER" id="PTHR34482">
    <property type="entry name" value="DNA DAMAGE-INDUCIBLE PROTEIN 1-LIKE"/>
    <property type="match status" value="1"/>
</dbReference>
<dbReference type="PROSITE" id="PS50158">
    <property type="entry name" value="ZF_CCHC"/>
    <property type="match status" value="1"/>
</dbReference>
<reference evidence="4" key="1">
    <citation type="submission" date="2023-07" db="EMBL/GenBank/DDBJ databases">
        <title>A chromosome-level genome assembly of Lolium multiflorum.</title>
        <authorList>
            <person name="Chen Y."/>
            <person name="Copetti D."/>
            <person name="Kolliker R."/>
            <person name="Studer B."/>
        </authorList>
    </citation>
    <scope>NUCLEOTIDE SEQUENCE</scope>
    <source>
        <strain evidence="4">02402/16</strain>
        <tissue evidence="4">Leaf</tissue>
    </source>
</reference>
<gene>
    <name evidence="4" type="ORF">QYE76_007438</name>
</gene>
<evidence type="ECO:0000313" key="4">
    <source>
        <dbReference type="EMBL" id="KAK1633123.1"/>
    </source>
</evidence>
<dbReference type="PANTHER" id="PTHR34482:SF48">
    <property type="entry name" value="GAG PROTEASE POLYPROTEIN"/>
    <property type="match status" value="1"/>
</dbReference>
<evidence type="ECO:0000259" key="3">
    <source>
        <dbReference type="PROSITE" id="PS50158"/>
    </source>
</evidence>
<evidence type="ECO:0000313" key="5">
    <source>
        <dbReference type="Proteomes" id="UP001231189"/>
    </source>
</evidence>